<feature type="region of interest" description="Disordered" evidence="1">
    <location>
        <begin position="191"/>
        <end position="222"/>
    </location>
</feature>
<organism evidence="2 3">
    <name type="scientific">Haloferula helveola</name>
    <dbReference type="NCBI Taxonomy" id="490095"/>
    <lineage>
        <taxon>Bacteria</taxon>
        <taxon>Pseudomonadati</taxon>
        <taxon>Verrucomicrobiota</taxon>
        <taxon>Verrucomicrobiia</taxon>
        <taxon>Verrucomicrobiales</taxon>
        <taxon>Verrucomicrobiaceae</taxon>
        <taxon>Haloferula</taxon>
    </lineage>
</organism>
<proteinExistence type="predicted"/>
<dbReference type="Gene3D" id="2.60.120.260">
    <property type="entry name" value="Galactose-binding domain-like"/>
    <property type="match status" value="1"/>
</dbReference>
<dbReference type="Proteomes" id="UP001374893">
    <property type="component" value="Chromosome"/>
</dbReference>
<dbReference type="EMBL" id="AP024702">
    <property type="protein sequence ID" value="BCX48210.1"/>
    <property type="molecule type" value="Genomic_DNA"/>
</dbReference>
<dbReference type="Gene3D" id="2.30.30.700">
    <property type="entry name" value="SLA1 homology domain 1"/>
    <property type="match status" value="1"/>
</dbReference>
<evidence type="ECO:0000313" key="2">
    <source>
        <dbReference type="EMBL" id="BCX48210.1"/>
    </source>
</evidence>
<protein>
    <submittedName>
        <fullName evidence="2">T9SSC-terminal target domain-containing protein</fullName>
    </submittedName>
</protein>
<evidence type="ECO:0000313" key="3">
    <source>
        <dbReference type="Proteomes" id="UP001374893"/>
    </source>
</evidence>
<sequence length="269" mass="29735">MRWISLLLALPAFGADDPVFLEKGGVVMIEAESTASRLGKWELKTSVAGFSGEGHLEFTGNKPETGPANSPLKYRFEVSKPGNYSLILRGHKRLISKREDICNDCYVALDGDFDSGSKTPKSILTSDTKMFGGSADGWGWCVKLDANHKKWDPIYTLKEGETYELTISGRSQNFNLDAIILLHESESLNSVKKKLPKESERSGGKLSSTDRPQPVSRTLTHKDGRQIKATLLSRAGDKVTARVDGRSMTIPLDILSEDDRKFIGEWSPE</sequence>
<dbReference type="RefSeq" id="WP_338684270.1">
    <property type="nucleotide sequence ID" value="NZ_AP024702.1"/>
</dbReference>
<feature type="compositionally biased region" description="Polar residues" evidence="1">
    <location>
        <begin position="205"/>
        <end position="218"/>
    </location>
</feature>
<gene>
    <name evidence="2" type="ORF">HAHE_21180</name>
</gene>
<keyword evidence="3" id="KW-1185">Reference proteome</keyword>
<name>A0ABM7RM09_9BACT</name>
<accession>A0ABM7RM09</accession>
<evidence type="ECO:0000256" key="1">
    <source>
        <dbReference type="SAM" id="MobiDB-lite"/>
    </source>
</evidence>
<reference evidence="2 3" key="1">
    <citation type="submission" date="2021-06" db="EMBL/GenBank/DDBJ databases">
        <title>Complete genome of Haloferula helveola possessing various polysaccharide degrading enzymes.</title>
        <authorList>
            <person name="Takami H."/>
            <person name="Huang C."/>
            <person name="Hamasaki K."/>
        </authorList>
    </citation>
    <scope>NUCLEOTIDE SEQUENCE [LARGE SCALE GENOMIC DNA]</scope>
    <source>
        <strain evidence="2 3">CN-1</strain>
    </source>
</reference>